<evidence type="ECO:0000313" key="3">
    <source>
        <dbReference type="EMBL" id="MFC0221612.1"/>
    </source>
</evidence>
<feature type="transmembrane region" description="Helical" evidence="2">
    <location>
        <begin position="34"/>
        <end position="54"/>
    </location>
</feature>
<proteinExistence type="predicted"/>
<keyword evidence="2" id="KW-0472">Membrane</keyword>
<keyword evidence="2" id="KW-1133">Transmembrane helix</keyword>
<evidence type="ECO:0000313" key="4">
    <source>
        <dbReference type="Proteomes" id="UP001589698"/>
    </source>
</evidence>
<evidence type="ECO:0000256" key="1">
    <source>
        <dbReference type="SAM" id="MobiDB-lite"/>
    </source>
</evidence>
<feature type="transmembrane region" description="Helical" evidence="2">
    <location>
        <begin position="244"/>
        <end position="261"/>
    </location>
</feature>
<name>A0ABV6DY12_9ACTN</name>
<evidence type="ECO:0008006" key="5">
    <source>
        <dbReference type="Google" id="ProtNLM"/>
    </source>
</evidence>
<dbReference type="Proteomes" id="UP001589698">
    <property type="component" value="Unassembled WGS sequence"/>
</dbReference>
<reference evidence="3 4" key="1">
    <citation type="submission" date="2024-09" db="EMBL/GenBank/DDBJ databases">
        <authorList>
            <person name="Sun Q."/>
            <person name="Mori K."/>
        </authorList>
    </citation>
    <scope>NUCLEOTIDE SEQUENCE [LARGE SCALE GENOMIC DNA]</scope>
    <source>
        <strain evidence="3 4">CCM 8654</strain>
    </source>
</reference>
<accession>A0ABV6DY12</accession>
<protein>
    <recommendedName>
        <fullName evidence="5">Dolichyl-phosphate-mannose-protein mannosyltransferase</fullName>
    </recommendedName>
</protein>
<gene>
    <name evidence="3" type="ORF">ACFFJG_03880</name>
</gene>
<feature type="transmembrane region" description="Helical" evidence="2">
    <location>
        <begin position="159"/>
        <end position="179"/>
    </location>
</feature>
<feature type="transmembrane region" description="Helical" evidence="2">
    <location>
        <begin position="191"/>
        <end position="214"/>
    </location>
</feature>
<sequence length="504" mass="52989">MTPEPSAAPDATPGPAPAASAGRGVRPWTRTTQLLLLAAGVLLALVAFVTVLTMPDLPYHPARDLELRATYDAYRDTGVPLVKQNGTGSWYGQLPGGGLTKAAGDDDPGSYLIASWMSHVTGSASPYPGLIAVMAVLCALPWLLLPLTVARIFGRARAGFAMLGLPLLTWLVNGSLLLGSEYGQADLVSPVRVYALYGLPSAVILLSLVLVAFVLTHRTGWRVALTMTVLLLALATAGNLLRSMSGFGIAALVAVVWWTALRGRGRALALGGAAAGLVVAVLGAHLLPGLVVDRIDARRAEVISPETARLPDAHGTWHPLYLGLSYPQPITGQPSEFGVQWSDEFGWNKARETDPDVVPASTEYDEIIGGVYRDAVRAHPWAAVELYAAKLGYTAQHFAGMLVVIALGALLAWRRRLPQAGAVRAALSTVPTVVLGLAPPVLVMPMLYYYSELVAALGFLSALALGALVVSMSDLRRDGASADRGGAATPAPDDLVLPARHPIP</sequence>
<dbReference type="EMBL" id="JBHLXH010000001">
    <property type="protein sequence ID" value="MFC0221612.1"/>
    <property type="molecule type" value="Genomic_DNA"/>
</dbReference>
<evidence type="ECO:0000256" key="2">
    <source>
        <dbReference type="SAM" id="Phobius"/>
    </source>
</evidence>
<feature type="transmembrane region" description="Helical" evidence="2">
    <location>
        <begin position="425"/>
        <end position="447"/>
    </location>
</feature>
<feature type="transmembrane region" description="Helical" evidence="2">
    <location>
        <begin position="395"/>
        <end position="413"/>
    </location>
</feature>
<feature type="transmembrane region" description="Helical" evidence="2">
    <location>
        <begin position="127"/>
        <end position="147"/>
    </location>
</feature>
<feature type="compositionally biased region" description="Low complexity" evidence="1">
    <location>
        <begin position="1"/>
        <end position="22"/>
    </location>
</feature>
<feature type="transmembrane region" description="Helical" evidence="2">
    <location>
        <begin position="221"/>
        <end position="238"/>
    </location>
</feature>
<comment type="caution">
    <text evidence="3">The sequence shown here is derived from an EMBL/GenBank/DDBJ whole genome shotgun (WGS) entry which is preliminary data.</text>
</comment>
<keyword evidence="4" id="KW-1185">Reference proteome</keyword>
<keyword evidence="2" id="KW-0812">Transmembrane</keyword>
<feature type="region of interest" description="Disordered" evidence="1">
    <location>
        <begin position="1"/>
        <end position="24"/>
    </location>
</feature>
<feature type="transmembrane region" description="Helical" evidence="2">
    <location>
        <begin position="453"/>
        <end position="471"/>
    </location>
</feature>
<dbReference type="RefSeq" id="WP_378517289.1">
    <property type="nucleotide sequence ID" value="NZ_CBCSDI010000006.1"/>
</dbReference>
<feature type="transmembrane region" description="Helical" evidence="2">
    <location>
        <begin position="268"/>
        <end position="287"/>
    </location>
</feature>
<organism evidence="3 4">
    <name type="scientific">Nocardioides zeicaulis</name>
    <dbReference type="NCBI Taxonomy" id="1776857"/>
    <lineage>
        <taxon>Bacteria</taxon>
        <taxon>Bacillati</taxon>
        <taxon>Actinomycetota</taxon>
        <taxon>Actinomycetes</taxon>
        <taxon>Propionibacteriales</taxon>
        <taxon>Nocardioidaceae</taxon>
        <taxon>Nocardioides</taxon>
    </lineage>
</organism>